<dbReference type="HOGENOM" id="CLU_165482_2_0_4"/>
<dbReference type="Gene3D" id="6.10.280.50">
    <property type="match status" value="1"/>
</dbReference>
<gene>
    <name evidence="1" type="ORF">SMCB_0939</name>
</gene>
<dbReference type="OrthoDB" id="5616367at2"/>
<evidence type="ECO:0000313" key="1">
    <source>
        <dbReference type="EMBL" id="BAO83167.1"/>
    </source>
</evidence>
<accession>A0A060NMZ7</accession>
<dbReference type="RefSeq" id="WP_045535417.1">
    <property type="nucleotide sequence ID" value="NZ_AP014569.1"/>
</dbReference>
<sequence length="75" mass="8666">MFPEYRDLISELKVSDHHFGRLFEKHNELDHTIKNMGAGTVVGSQDQIETLKKEKLRLKDELYVVLKKAEAARAV</sequence>
<reference evidence="1 2" key="1">
    <citation type="journal article" date="2014" name="Nat. Commun.">
        <title>Physiological and genomic features of highly alkaliphilic hydrogen-utilizing Betaproteobacteria from a continental serpentinizing site.</title>
        <authorList>
            <person name="Suzuki S."/>
            <person name="Kuenen J.G."/>
            <person name="Schipper K."/>
            <person name="van der Velde S."/>
            <person name="Ishii S."/>
            <person name="Wu A."/>
            <person name="Sorokin D.Y."/>
            <person name="Tenney A."/>
            <person name="Meng X.Y."/>
            <person name="Morrill P.L."/>
            <person name="Kamagata Y."/>
            <person name="Muyzer G."/>
            <person name="Nealson K.H."/>
        </authorList>
    </citation>
    <scope>NUCLEOTIDE SEQUENCE [LARGE SCALE GENOMIC DNA]</scope>
    <source>
        <strain evidence="1 2">B1</strain>
    </source>
</reference>
<dbReference type="InterPro" id="IPR038444">
    <property type="entry name" value="DUF465_sf"/>
</dbReference>
<dbReference type="STRING" id="1458426.SMCB_0939"/>
<dbReference type="Pfam" id="PF04325">
    <property type="entry name" value="DUF465"/>
    <property type="match status" value="1"/>
</dbReference>
<dbReference type="KEGG" id="cbab:SMCB_0939"/>
<dbReference type="EMBL" id="AP014569">
    <property type="protein sequence ID" value="BAO83167.1"/>
    <property type="molecule type" value="Genomic_DNA"/>
</dbReference>
<organism evidence="1 2">
    <name type="scientific">Serpentinimonas maccroryi</name>
    <dbReference type="NCBI Taxonomy" id="1458426"/>
    <lineage>
        <taxon>Bacteria</taxon>
        <taxon>Pseudomonadati</taxon>
        <taxon>Pseudomonadota</taxon>
        <taxon>Betaproteobacteria</taxon>
        <taxon>Burkholderiales</taxon>
        <taxon>Comamonadaceae</taxon>
        <taxon>Serpentinimonas</taxon>
    </lineage>
</organism>
<proteinExistence type="predicted"/>
<name>A0A060NMZ7_9BURK</name>
<keyword evidence="2" id="KW-1185">Reference proteome</keyword>
<evidence type="ECO:0000313" key="2">
    <source>
        <dbReference type="Proteomes" id="UP000066014"/>
    </source>
</evidence>
<dbReference type="AlphaFoldDB" id="A0A060NMZ7"/>
<dbReference type="InterPro" id="IPR007420">
    <property type="entry name" value="DUF465"/>
</dbReference>
<protein>
    <submittedName>
        <fullName evidence="1">Uncharacterized protein conserved in bacteria</fullName>
    </submittedName>
</protein>
<dbReference type="Proteomes" id="UP000066014">
    <property type="component" value="Chromosome"/>
</dbReference>